<feature type="region of interest" description="Disordered" evidence="1">
    <location>
        <begin position="96"/>
        <end position="118"/>
    </location>
</feature>
<feature type="region of interest" description="Disordered" evidence="1">
    <location>
        <begin position="1"/>
        <end position="41"/>
    </location>
</feature>
<accession>A0A2H1VV40</accession>
<dbReference type="EMBL" id="ODYU01004633">
    <property type="protein sequence ID" value="SOQ44711.1"/>
    <property type="molecule type" value="Genomic_DNA"/>
</dbReference>
<dbReference type="AlphaFoldDB" id="A0A2H1VV40"/>
<sequence length="360" mass="39435">MVEYNKKTSSAVMSEVRGEGGRGLASRGLPPGLRSTPFGGRRNCSTRNKYHLSFIYHYHNPRGGRQRCTLLHVTPLYNGVNLLPYTGHNSRHRAITEKSSQNQKIPKNTLPDPGIEPEPPFPAVALTTTRLKRQTFSTGHASDTIINEFDVRDNDRLTDVGTLSVGDSCFGTAGSATAEQKTDTSTAGQRPVSLIIGGGNHPMTSRALNEARGSVRLLLNKNYPVSTPAFRAGVPPVNEQTDYLIVSNRRRLWTPETTEALQVRCLPFGGGVIKPPITSLTQRNTTQALFHVGFLLGRGITPVEPAQQCRSMALPHVSNVPCLSANHAETTERILMKFDLQTGYELIGVIGYLIPWNVLD</sequence>
<protein>
    <submittedName>
        <fullName evidence="2">SFRICE_028217</fullName>
    </submittedName>
</protein>
<organism evidence="2">
    <name type="scientific">Spodoptera frugiperda</name>
    <name type="common">Fall armyworm</name>
    <dbReference type="NCBI Taxonomy" id="7108"/>
    <lineage>
        <taxon>Eukaryota</taxon>
        <taxon>Metazoa</taxon>
        <taxon>Ecdysozoa</taxon>
        <taxon>Arthropoda</taxon>
        <taxon>Hexapoda</taxon>
        <taxon>Insecta</taxon>
        <taxon>Pterygota</taxon>
        <taxon>Neoptera</taxon>
        <taxon>Endopterygota</taxon>
        <taxon>Lepidoptera</taxon>
        <taxon>Glossata</taxon>
        <taxon>Ditrysia</taxon>
        <taxon>Noctuoidea</taxon>
        <taxon>Noctuidae</taxon>
        <taxon>Amphipyrinae</taxon>
        <taxon>Spodoptera</taxon>
    </lineage>
</organism>
<gene>
    <name evidence="2" type="ORF">SFRICE_028217</name>
</gene>
<reference evidence="2" key="1">
    <citation type="submission" date="2016-07" db="EMBL/GenBank/DDBJ databases">
        <authorList>
            <person name="Bretaudeau A."/>
        </authorList>
    </citation>
    <scope>NUCLEOTIDE SEQUENCE</scope>
    <source>
        <strain evidence="2">Rice</strain>
        <tissue evidence="2">Whole body</tissue>
    </source>
</reference>
<feature type="compositionally biased region" description="Polar residues" evidence="1">
    <location>
        <begin position="97"/>
        <end position="106"/>
    </location>
</feature>
<name>A0A2H1VV40_SPOFR</name>
<evidence type="ECO:0000313" key="2">
    <source>
        <dbReference type="EMBL" id="SOQ44711.1"/>
    </source>
</evidence>
<proteinExistence type="predicted"/>
<evidence type="ECO:0000256" key="1">
    <source>
        <dbReference type="SAM" id="MobiDB-lite"/>
    </source>
</evidence>